<evidence type="ECO:0000313" key="1">
    <source>
        <dbReference type="EMBL" id="GDZ94583.1"/>
    </source>
</evidence>
<name>A0A4P5ZGP0_PLAAG</name>
<sequence>MTCIRVRDVVQEVMAAGYLTLHKENQLRRMLQTTHYDSEDVHAFANLQLAAMSGKVKQESREIYQLAIMEQVYNSQ</sequence>
<dbReference type="Proteomes" id="UP000299794">
    <property type="component" value="Unassembled WGS sequence"/>
</dbReference>
<gene>
    <name evidence="1" type="ORF">PA905_25390</name>
</gene>
<dbReference type="EMBL" id="BJCD01000045">
    <property type="protein sequence ID" value="GDZ94583.1"/>
    <property type="molecule type" value="Genomic_DNA"/>
</dbReference>
<accession>A0A4P5ZGP0</accession>
<dbReference type="AlphaFoldDB" id="A0A4P5ZGP0"/>
<dbReference type="RefSeq" id="WP_026788235.1">
    <property type="nucleotide sequence ID" value="NZ_BJCD01000045.1"/>
</dbReference>
<reference evidence="2" key="1">
    <citation type="submission" date="2019-02" db="EMBL/GenBank/DDBJ databases">
        <title>Draft genome sequence of Planktothrix agardhii NIES-905.</title>
        <authorList>
            <person name="Yamaguchi H."/>
            <person name="Suzuki S."/>
            <person name="Kawachi M."/>
        </authorList>
    </citation>
    <scope>NUCLEOTIDE SEQUENCE [LARGE SCALE GENOMIC DNA]</scope>
    <source>
        <strain evidence="2">CCAP 1459/11A</strain>
    </source>
</reference>
<proteinExistence type="predicted"/>
<organism evidence="1 2">
    <name type="scientific">Planktothrix agardhii CCAP 1459/11A</name>
    <dbReference type="NCBI Taxonomy" id="282420"/>
    <lineage>
        <taxon>Bacteria</taxon>
        <taxon>Bacillati</taxon>
        <taxon>Cyanobacteriota</taxon>
        <taxon>Cyanophyceae</taxon>
        <taxon>Oscillatoriophycideae</taxon>
        <taxon>Oscillatoriales</taxon>
        <taxon>Microcoleaceae</taxon>
        <taxon>Planktothrix</taxon>
    </lineage>
</organism>
<comment type="caution">
    <text evidence="1">The sequence shown here is derived from an EMBL/GenBank/DDBJ whole genome shotgun (WGS) entry which is preliminary data.</text>
</comment>
<evidence type="ECO:0000313" key="2">
    <source>
        <dbReference type="Proteomes" id="UP000299794"/>
    </source>
</evidence>
<protein>
    <submittedName>
        <fullName evidence="1">Uncharacterized protein</fullName>
    </submittedName>
</protein>